<dbReference type="Proteomes" id="UP000634136">
    <property type="component" value="Unassembled WGS sequence"/>
</dbReference>
<proteinExistence type="predicted"/>
<protein>
    <submittedName>
        <fullName evidence="1">Uncharacterized protein</fullName>
    </submittedName>
</protein>
<evidence type="ECO:0000313" key="1">
    <source>
        <dbReference type="EMBL" id="KAF7807981.1"/>
    </source>
</evidence>
<sequence>MPPQYFRGKRDWQWRNNQVHLA</sequence>
<dbReference type="EMBL" id="JAAIUW010000012">
    <property type="protein sequence ID" value="KAF7807981.1"/>
    <property type="molecule type" value="Genomic_DNA"/>
</dbReference>
<keyword evidence="2" id="KW-1185">Reference proteome</keyword>
<organism evidence="1 2">
    <name type="scientific">Senna tora</name>
    <dbReference type="NCBI Taxonomy" id="362788"/>
    <lineage>
        <taxon>Eukaryota</taxon>
        <taxon>Viridiplantae</taxon>
        <taxon>Streptophyta</taxon>
        <taxon>Embryophyta</taxon>
        <taxon>Tracheophyta</taxon>
        <taxon>Spermatophyta</taxon>
        <taxon>Magnoliopsida</taxon>
        <taxon>eudicotyledons</taxon>
        <taxon>Gunneridae</taxon>
        <taxon>Pentapetalae</taxon>
        <taxon>rosids</taxon>
        <taxon>fabids</taxon>
        <taxon>Fabales</taxon>
        <taxon>Fabaceae</taxon>
        <taxon>Caesalpinioideae</taxon>
        <taxon>Cassia clade</taxon>
        <taxon>Senna</taxon>
    </lineage>
</organism>
<accession>A0A834W6U4</accession>
<dbReference type="AlphaFoldDB" id="A0A834W6U4"/>
<comment type="caution">
    <text evidence="1">The sequence shown here is derived from an EMBL/GenBank/DDBJ whole genome shotgun (WGS) entry which is preliminary data.</text>
</comment>
<reference evidence="1" key="1">
    <citation type="submission" date="2020-09" db="EMBL/GenBank/DDBJ databases">
        <title>Genome-Enabled Discovery of Anthraquinone Biosynthesis in Senna tora.</title>
        <authorList>
            <person name="Kang S.-H."/>
            <person name="Pandey R.P."/>
            <person name="Lee C.-M."/>
            <person name="Sim J.-S."/>
            <person name="Jeong J.-T."/>
            <person name="Choi B.-S."/>
            <person name="Jung M."/>
            <person name="Ginzburg D."/>
            <person name="Zhao K."/>
            <person name="Won S.Y."/>
            <person name="Oh T.-J."/>
            <person name="Yu Y."/>
            <person name="Kim N.-H."/>
            <person name="Lee O.R."/>
            <person name="Lee T.-H."/>
            <person name="Bashyal P."/>
            <person name="Kim T.-S."/>
            <person name="Lee W.-H."/>
            <person name="Kawkins C."/>
            <person name="Kim C.-K."/>
            <person name="Kim J.S."/>
            <person name="Ahn B.O."/>
            <person name="Rhee S.Y."/>
            <person name="Sohng J.K."/>
        </authorList>
    </citation>
    <scope>NUCLEOTIDE SEQUENCE</scope>
    <source>
        <tissue evidence="1">Leaf</tissue>
    </source>
</reference>
<evidence type="ECO:0000313" key="2">
    <source>
        <dbReference type="Proteomes" id="UP000634136"/>
    </source>
</evidence>
<gene>
    <name evidence="1" type="ORF">G2W53_040142</name>
</gene>
<name>A0A834W6U4_9FABA</name>